<dbReference type="EMBL" id="JAXOVC010000007">
    <property type="protein sequence ID" value="KAK4499343.1"/>
    <property type="molecule type" value="Genomic_DNA"/>
</dbReference>
<reference evidence="1 2" key="1">
    <citation type="journal article" date="2023" name="G3 (Bethesda)">
        <title>A chromosome-level genome assembly of Zasmidium syzygii isolated from banana leaves.</title>
        <authorList>
            <person name="van Westerhoven A.C."/>
            <person name="Mehrabi R."/>
            <person name="Talebi R."/>
            <person name="Steentjes M.B.F."/>
            <person name="Corcolon B."/>
            <person name="Chong P.A."/>
            <person name="Kema G.H.J."/>
            <person name="Seidl M.F."/>
        </authorList>
    </citation>
    <scope>NUCLEOTIDE SEQUENCE [LARGE SCALE GENOMIC DNA]</scope>
    <source>
        <strain evidence="1 2">P124</strain>
    </source>
</reference>
<evidence type="ECO:0000313" key="2">
    <source>
        <dbReference type="Proteomes" id="UP001305779"/>
    </source>
</evidence>
<proteinExistence type="predicted"/>
<sequence>MSDINPRDIFPFLDLPREVRDMIYGFATGKRPRAIIKPNATDDAMRLDFFHAWYPHLLLINKQFSDEYFDEVCTNELLCYVKLGNFAPSTPEQEVNPASAMKALSKARYLVGESPACNADDLVPFSTPLSGSTISLVKIMPKLKAYGEHLKVRKGDFTLLRGIHEQNNTADKQRKFQDMLAAHGITREIAYKPLAFVADVLCSDPVTKRASDLSGGAIVVFVAKPCTDANKEQHYLFHGLELEFASVKVKERSKPIEGAVSG</sequence>
<evidence type="ECO:0000313" key="1">
    <source>
        <dbReference type="EMBL" id="KAK4499343.1"/>
    </source>
</evidence>
<name>A0ABR0EE48_ZASCE</name>
<dbReference type="Proteomes" id="UP001305779">
    <property type="component" value="Unassembled WGS sequence"/>
</dbReference>
<organism evidence="1 2">
    <name type="scientific">Zasmidium cellare</name>
    <name type="common">Wine cellar mold</name>
    <name type="synonym">Racodium cellare</name>
    <dbReference type="NCBI Taxonomy" id="395010"/>
    <lineage>
        <taxon>Eukaryota</taxon>
        <taxon>Fungi</taxon>
        <taxon>Dikarya</taxon>
        <taxon>Ascomycota</taxon>
        <taxon>Pezizomycotina</taxon>
        <taxon>Dothideomycetes</taxon>
        <taxon>Dothideomycetidae</taxon>
        <taxon>Mycosphaerellales</taxon>
        <taxon>Mycosphaerellaceae</taxon>
        <taxon>Zasmidium</taxon>
    </lineage>
</organism>
<keyword evidence="2" id="KW-1185">Reference proteome</keyword>
<protein>
    <submittedName>
        <fullName evidence="1">Uncharacterized protein</fullName>
    </submittedName>
</protein>
<gene>
    <name evidence="1" type="ORF">PRZ48_009856</name>
</gene>
<comment type="caution">
    <text evidence="1">The sequence shown here is derived from an EMBL/GenBank/DDBJ whole genome shotgun (WGS) entry which is preliminary data.</text>
</comment>
<accession>A0ABR0EE48</accession>